<dbReference type="AlphaFoldDB" id="C0BBU5"/>
<name>C0BBU5_9FIRM</name>
<feature type="compositionally biased region" description="Basic and acidic residues" evidence="1">
    <location>
        <begin position="75"/>
        <end position="91"/>
    </location>
</feature>
<sequence>MLKMLEERAVCIFDVVDQEKEPTLLLYSWTLDGKTGQVIKPENPEQPETPEEPKIPDEPDNPGGYEEPDPGEADGMTREEQAKQIQEKEQKIKDLDLEKRTAQLELKKLDKKVNNGVVKSTVEGTVKAVLDEEEAKLENKPVISVTGKKWLLCNRRDCRKQL</sequence>
<evidence type="ECO:0000256" key="1">
    <source>
        <dbReference type="SAM" id="MobiDB-lite"/>
    </source>
</evidence>
<dbReference type="EMBL" id="ABVR01000041">
    <property type="protein sequence ID" value="EEG89569.1"/>
    <property type="molecule type" value="Genomic_DNA"/>
</dbReference>
<feature type="region of interest" description="Disordered" evidence="1">
    <location>
        <begin position="35"/>
        <end position="91"/>
    </location>
</feature>
<protein>
    <submittedName>
        <fullName evidence="2">Uncharacterized protein</fullName>
    </submittedName>
</protein>
<evidence type="ECO:0000313" key="3">
    <source>
        <dbReference type="Proteomes" id="UP000003793"/>
    </source>
</evidence>
<accession>C0BBU5</accession>
<gene>
    <name evidence="2" type="ORF">COPCOM_02553</name>
</gene>
<dbReference type="Proteomes" id="UP000003793">
    <property type="component" value="Unassembled WGS sequence"/>
</dbReference>
<dbReference type="HOGENOM" id="CLU_1632562_0_0_9"/>
<reference evidence="2 3" key="2">
    <citation type="submission" date="2009-03" db="EMBL/GenBank/DDBJ databases">
        <title>Draft genome sequence of Coprococcus comes (ATCC 27758).</title>
        <authorList>
            <person name="Sudarsanam P."/>
            <person name="Ley R."/>
            <person name="Guruge J."/>
            <person name="Turnbaugh P.J."/>
            <person name="Mahowald M."/>
            <person name="Liep D."/>
            <person name="Gordon J."/>
        </authorList>
    </citation>
    <scope>NUCLEOTIDE SEQUENCE [LARGE SCALE GENOMIC DNA]</scope>
    <source>
        <strain evidence="2 3">ATCC 27758</strain>
    </source>
</reference>
<evidence type="ECO:0000313" key="2">
    <source>
        <dbReference type="EMBL" id="EEG89569.1"/>
    </source>
</evidence>
<organism evidence="2 3">
    <name type="scientific">Coprococcus comes ATCC 27758</name>
    <dbReference type="NCBI Taxonomy" id="470146"/>
    <lineage>
        <taxon>Bacteria</taxon>
        <taxon>Bacillati</taxon>
        <taxon>Bacillota</taxon>
        <taxon>Clostridia</taxon>
        <taxon>Lachnospirales</taxon>
        <taxon>Lachnospiraceae</taxon>
        <taxon>Coprococcus</taxon>
    </lineage>
</organism>
<proteinExistence type="predicted"/>
<reference evidence="2 3" key="1">
    <citation type="submission" date="2009-02" db="EMBL/GenBank/DDBJ databases">
        <authorList>
            <person name="Fulton L."/>
            <person name="Clifton S."/>
            <person name="Fulton B."/>
            <person name="Xu J."/>
            <person name="Minx P."/>
            <person name="Pepin K.H."/>
            <person name="Johnson M."/>
            <person name="Bhonagiri V."/>
            <person name="Nash W.E."/>
            <person name="Mardis E.R."/>
            <person name="Wilson R.K."/>
        </authorList>
    </citation>
    <scope>NUCLEOTIDE SEQUENCE [LARGE SCALE GENOMIC DNA]</scope>
    <source>
        <strain evidence="2 3">ATCC 27758</strain>
    </source>
</reference>
<comment type="caution">
    <text evidence="2">The sequence shown here is derived from an EMBL/GenBank/DDBJ whole genome shotgun (WGS) entry which is preliminary data.</text>
</comment>